<dbReference type="GO" id="GO:0018530">
    <property type="term" value="F:(R)-6-hydroxynicotine oxidase activity"/>
    <property type="evidence" value="ECO:0007669"/>
    <property type="project" value="UniProtKB-EC"/>
</dbReference>
<dbReference type="EMBL" id="SJPW01000002">
    <property type="protein sequence ID" value="TWU58973.1"/>
    <property type="molecule type" value="Genomic_DNA"/>
</dbReference>
<dbReference type="PROSITE" id="PS51387">
    <property type="entry name" value="FAD_PCMH"/>
    <property type="match status" value="2"/>
</dbReference>
<comment type="caution">
    <text evidence="7">The sequence shown here is derived from an EMBL/GenBank/DDBJ whole genome shotgun (WGS) entry which is preliminary data.</text>
</comment>
<evidence type="ECO:0000313" key="7">
    <source>
        <dbReference type="EMBL" id="TWU58973.1"/>
    </source>
</evidence>
<dbReference type="PANTHER" id="PTHR42973">
    <property type="entry name" value="BINDING OXIDOREDUCTASE, PUTATIVE (AFU_ORTHOLOGUE AFUA_1G17690)-RELATED"/>
    <property type="match status" value="1"/>
</dbReference>
<evidence type="ECO:0000256" key="4">
    <source>
        <dbReference type="ARBA" id="ARBA00022827"/>
    </source>
</evidence>
<dbReference type="PANTHER" id="PTHR42973:SF39">
    <property type="entry name" value="FAD-BINDING PCMH-TYPE DOMAIN-CONTAINING PROTEIN"/>
    <property type="match status" value="1"/>
</dbReference>
<dbReference type="RefSeq" id="WP_146456240.1">
    <property type="nucleotide sequence ID" value="NZ_SJPW01000002.1"/>
</dbReference>
<feature type="domain" description="FAD-binding PCMH-type" evidence="6">
    <location>
        <begin position="442"/>
        <end position="621"/>
    </location>
</feature>
<gene>
    <name evidence="7" type="ORF">Poly51_17540</name>
</gene>
<evidence type="ECO:0000256" key="2">
    <source>
        <dbReference type="ARBA" id="ARBA00005466"/>
    </source>
</evidence>
<sequence length="913" mass="100404">MAKKIARPEVKFSGRVISSLVDFQDGSSDVIGPHHVVYPKTASDVATAVTLSQKAKTFVRSGENATKQDSVDGAGGIVINLKEMNGVTVKGGALRAQAAATSEAVTSQLAEHALALPLADNPLKSIASTVLFETPSYLRRSLGPLSSYISSIRAVRPDGKAIKLKDSLQESCLQKCRAMQAVVTDVEFKPTSAKGLWMHRATFPYPGKKVFSQISRQIFQTIKFSTKLERTDVSLDAFSGPYDIPLVRISVLGSTPAGRTSLKKLLGKAVNILPKTFEPDDIAVETLTGPEVLDALSESGLGTPGDAMFESTSLHDSVDATGDTENFLLNHADNVDRDIAFQDETAGRIIQKTRLTTSLRLNPQNGLDLTGYRHTPIANDSTEIRSRATPLHTGDSLQAPVEFTALVRASPIPNFRGEVFSKNDWGFKSRAHQYATSSYSSTRMTPFMLAYPRDDGDIVAAIQFARSQGKHVVARSGGHQYSGKSSGGSDTIVLSLDHFDQLDHLGGSVFRVGPAVRLVNVATRFKNERVTIPHGECPQVAIGGHAQTGGYGHLIRSFGLCTDYVTSFDIILADGSKRTVGRPREDTTTTPENDELFWGVLGGNAGSFGIVTSYEFDCIEDVAHPNSYGFTFRRRYKESAFRKLMKEAQKWTKQIADKTLDPDLDFMMSVGSSRSLFPFPGLVVELVHGNLGGASQVVDGEQAFKPIIRASKHRAGIWNLFATRGKDSLSSLSLSFVRSWPLVTRQGREFVYPYKKRVNCTVSKLSNEFVDEFVQKVSHIVLNESKVKLVFQMSFGGGAFRDSARRDATSIPQRDSVYTFVFDLFYKQGGEQIAESLQSEVQDLIARHFNGSQERRVFWGTFGNTDIKDASVRKMYYDSDSQYRRLQKLKQTVDPDNLFQTSLTVQLPDQRDP</sequence>
<keyword evidence="4" id="KW-0274">FAD</keyword>
<comment type="similarity">
    <text evidence="2">Belongs to the oxygen-dependent FAD-linked oxidoreductase family.</text>
</comment>
<accession>A0A5C6FAX9</accession>
<dbReference type="Pfam" id="PF01565">
    <property type="entry name" value="FAD_binding_4"/>
    <property type="match status" value="2"/>
</dbReference>
<dbReference type="InterPro" id="IPR016169">
    <property type="entry name" value="FAD-bd_PCMH_sub2"/>
</dbReference>
<evidence type="ECO:0000313" key="8">
    <source>
        <dbReference type="Proteomes" id="UP000318288"/>
    </source>
</evidence>
<evidence type="ECO:0000256" key="1">
    <source>
        <dbReference type="ARBA" id="ARBA00001974"/>
    </source>
</evidence>
<dbReference type="Pfam" id="PF08031">
    <property type="entry name" value="BBE"/>
    <property type="match status" value="1"/>
</dbReference>
<keyword evidence="5 7" id="KW-0560">Oxidoreductase</keyword>
<dbReference type="PROSITE" id="PS00862">
    <property type="entry name" value="OX2_COVAL_FAD"/>
    <property type="match status" value="1"/>
</dbReference>
<evidence type="ECO:0000259" key="6">
    <source>
        <dbReference type="PROSITE" id="PS51387"/>
    </source>
</evidence>
<dbReference type="OrthoDB" id="545125at2"/>
<dbReference type="Proteomes" id="UP000318288">
    <property type="component" value="Unassembled WGS sequence"/>
</dbReference>
<dbReference type="Gene3D" id="3.40.462.20">
    <property type="match status" value="1"/>
</dbReference>
<dbReference type="InterPro" id="IPR012951">
    <property type="entry name" value="BBE"/>
</dbReference>
<keyword evidence="8" id="KW-1185">Reference proteome</keyword>
<proteinExistence type="inferred from homology"/>
<dbReference type="AlphaFoldDB" id="A0A5C6FAX9"/>
<dbReference type="Gene3D" id="3.30.465.10">
    <property type="match status" value="2"/>
</dbReference>
<dbReference type="GO" id="GO:0071949">
    <property type="term" value="F:FAD binding"/>
    <property type="evidence" value="ECO:0007669"/>
    <property type="project" value="InterPro"/>
</dbReference>
<comment type="cofactor">
    <cofactor evidence="1">
        <name>FAD</name>
        <dbReference type="ChEBI" id="CHEBI:57692"/>
    </cofactor>
</comment>
<reference evidence="7 8" key="1">
    <citation type="submission" date="2019-02" db="EMBL/GenBank/DDBJ databases">
        <title>Deep-cultivation of Planctomycetes and their phenomic and genomic characterization uncovers novel biology.</title>
        <authorList>
            <person name="Wiegand S."/>
            <person name="Jogler M."/>
            <person name="Boedeker C."/>
            <person name="Pinto D."/>
            <person name="Vollmers J."/>
            <person name="Rivas-Marin E."/>
            <person name="Kohn T."/>
            <person name="Peeters S.H."/>
            <person name="Heuer A."/>
            <person name="Rast P."/>
            <person name="Oberbeckmann S."/>
            <person name="Bunk B."/>
            <person name="Jeske O."/>
            <person name="Meyerdierks A."/>
            <person name="Storesund J.E."/>
            <person name="Kallscheuer N."/>
            <person name="Luecker S."/>
            <person name="Lage O.M."/>
            <person name="Pohl T."/>
            <person name="Merkel B.J."/>
            <person name="Hornburger P."/>
            <person name="Mueller R.-W."/>
            <person name="Bruemmer F."/>
            <person name="Labrenz M."/>
            <person name="Spormann A.M."/>
            <person name="Op Den Camp H."/>
            <person name="Overmann J."/>
            <person name="Amann R."/>
            <person name="Jetten M.S.M."/>
            <person name="Mascher T."/>
            <person name="Medema M.H."/>
            <person name="Devos D.P."/>
            <person name="Kaster A.-K."/>
            <person name="Ovreas L."/>
            <person name="Rohde M."/>
            <person name="Galperin M.Y."/>
            <person name="Jogler C."/>
        </authorList>
    </citation>
    <scope>NUCLEOTIDE SEQUENCE [LARGE SCALE GENOMIC DNA]</scope>
    <source>
        <strain evidence="7 8">Poly51</strain>
    </source>
</reference>
<protein>
    <submittedName>
        <fullName evidence="7">6-hydroxy-D-nicotine oxidase</fullName>
        <ecNumber evidence="7">1.5.3.6</ecNumber>
    </submittedName>
</protein>
<feature type="domain" description="FAD-binding PCMH-type" evidence="6">
    <location>
        <begin position="29"/>
        <end position="193"/>
    </location>
</feature>
<dbReference type="InterPro" id="IPR006094">
    <property type="entry name" value="Oxid_FAD_bind_N"/>
</dbReference>
<dbReference type="InterPro" id="IPR050416">
    <property type="entry name" value="FAD-linked_Oxidoreductase"/>
</dbReference>
<dbReference type="InterPro" id="IPR006093">
    <property type="entry name" value="Oxy_OxRdtase_FAD_BS"/>
</dbReference>
<dbReference type="EC" id="1.5.3.6" evidence="7"/>
<evidence type="ECO:0000256" key="5">
    <source>
        <dbReference type="ARBA" id="ARBA00023002"/>
    </source>
</evidence>
<dbReference type="SUPFAM" id="SSF56176">
    <property type="entry name" value="FAD-binding/transporter-associated domain-like"/>
    <property type="match status" value="2"/>
</dbReference>
<name>A0A5C6FAX9_9BACT</name>
<keyword evidence="3" id="KW-0285">Flavoprotein</keyword>
<organism evidence="7 8">
    <name type="scientific">Rubripirellula tenax</name>
    <dbReference type="NCBI Taxonomy" id="2528015"/>
    <lineage>
        <taxon>Bacteria</taxon>
        <taxon>Pseudomonadati</taxon>
        <taxon>Planctomycetota</taxon>
        <taxon>Planctomycetia</taxon>
        <taxon>Pirellulales</taxon>
        <taxon>Pirellulaceae</taxon>
        <taxon>Rubripirellula</taxon>
    </lineage>
</organism>
<dbReference type="InterPro" id="IPR016166">
    <property type="entry name" value="FAD-bd_PCMH"/>
</dbReference>
<dbReference type="InterPro" id="IPR036318">
    <property type="entry name" value="FAD-bd_PCMH-like_sf"/>
</dbReference>
<evidence type="ECO:0000256" key="3">
    <source>
        <dbReference type="ARBA" id="ARBA00022630"/>
    </source>
</evidence>